<organism evidence="1 2">
    <name type="scientific">Streptococcus phage K13</name>
    <dbReference type="NCBI Taxonomy" id="1448274"/>
    <lineage>
        <taxon>Viruses</taxon>
        <taxon>Duplodnaviria</taxon>
        <taxon>Heunggongvirae</taxon>
        <taxon>Uroviricota</taxon>
        <taxon>Caudoviricetes</taxon>
        <taxon>Ferrettivirinae</taxon>
        <taxon>Hinxtonvirus</taxon>
        <taxon>Hinxtonvirus K13</taxon>
    </lineage>
</organism>
<dbReference type="GeneID" id="19684941"/>
<reference evidence="1 2" key="1">
    <citation type="journal article" date="2014" name="BMC Biol.">
        <title>Variable recombination dynamics during the emergence, transmission and 'disarming' of a multidrug-resistant pneumococcal clone.</title>
        <authorList>
            <person name="Croucher N.J."/>
            <person name="Hanage W.P."/>
            <person name="Harris S.R."/>
            <person name="McGee L."/>
            <person name="van der Linden M."/>
            <person name="de Lencastre H."/>
            <person name="Sa-Leao R."/>
            <person name="Song J.H."/>
            <person name="Ko K.S."/>
            <person name="Beall B."/>
            <person name="Klugman K.P."/>
            <person name="Parkhill J."/>
            <person name="Tomasz A."/>
            <person name="Kristinsson K.G."/>
            <person name="Bentley S.D."/>
        </authorList>
    </citation>
    <scope>NUCLEOTIDE SEQUENCE [LARGE SCALE GENOMIC DNA]</scope>
</reference>
<proteinExistence type="predicted"/>
<evidence type="ECO:0000313" key="2">
    <source>
        <dbReference type="Proteomes" id="UP000202995"/>
    </source>
</evidence>
<dbReference type="EMBL" id="HG799496">
    <property type="protein sequence ID" value="CDL73969.1"/>
    <property type="molecule type" value="Genomic_DNA"/>
</dbReference>
<accession>A0A060QNQ8</accession>
<keyword evidence="2" id="KW-1185">Reference proteome</keyword>
<protein>
    <submittedName>
        <fullName evidence="1">Phage protein</fullName>
    </submittedName>
</protein>
<dbReference type="Proteomes" id="UP000202995">
    <property type="component" value="Segment"/>
</dbReference>
<dbReference type="RefSeq" id="YP_009042722.1">
    <property type="nucleotide sequence ID" value="NC_024357.1"/>
</dbReference>
<name>A0A060QNQ8_9CAUD</name>
<sequence>MNNNMLTNIALKAIQEFALENRKRTHRLENLENEHRTA</sequence>
<dbReference type="KEGG" id="vg:19684941"/>
<dbReference type="OrthoDB" id="39821at10239"/>
<evidence type="ECO:0000313" key="1">
    <source>
        <dbReference type="EMBL" id="CDL73969.1"/>
    </source>
</evidence>